<dbReference type="GO" id="GO:0005737">
    <property type="term" value="C:cytoplasm"/>
    <property type="evidence" value="ECO:0007669"/>
    <property type="project" value="TreeGrafter"/>
</dbReference>
<dbReference type="Pfam" id="PF03915">
    <property type="entry name" value="AIP3"/>
    <property type="match status" value="2"/>
</dbReference>
<dbReference type="PANTHER" id="PTHR22741:SF10">
    <property type="entry name" value="COILED-COIL DOMAIN-CONTAINING PROTEIN CG32809"/>
    <property type="match status" value="1"/>
</dbReference>
<feature type="compositionally biased region" description="Basic and acidic residues" evidence="3">
    <location>
        <begin position="1"/>
        <end position="15"/>
    </location>
</feature>
<feature type="region of interest" description="Disordered" evidence="3">
    <location>
        <begin position="495"/>
        <end position="600"/>
    </location>
</feature>
<feature type="compositionally biased region" description="Low complexity" evidence="3">
    <location>
        <begin position="16"/>
        <end position="25"/>
    </location>
</feature>
<dbReference type="PANTHER" id="PTHR22741">
    <property type="entry name" value="P140CAP/SNIP-RELATED"/>
    <property type="match status" value="1"/>
</dbReference>
<keyword evidence="6" id="KW-1185">Reference proteome</keyword>
<evidence type="ECO:0000313" key="6">
    <source>
        <dbReference type="Proteomes" id="UP001367676"/>
    </source>
</evidence>
<feature type="compositionally biased region" description="Low complexity" evidence="3">
    <location>
        <begin position="32"/>
        <end position="48"/>
    </location>
</feature>
<feature type="domain" description="Actin interacting protein 3-like C-terminal" evidence="4">
    <location>
        <begin position="568"/>
        <end position="814"/>
    </location>
</feature>
<dbReference type="EMBL" id="JBBCAQ010000036">
    <property type="protein sequence ID" value="KAK7575707.1"/>
    <property type="molecule type" value="Genomic_DNA"/>
</dbReference>
<comment type="caution">
    <text evidence="5">The sequence shown here is derived from an EMBL/GenBank/DDBJ whole genome shotgun (WGS) entry which is preliminary data.</text>
</comment>
<feature type="coiled-coil region" evidence="2">
    <location>
        <begin position="679"/>
        <end position="720"/>
    </location>
</feature>
<accession>A0AAN9T6C6</accession>
<evidence type="ECO:0000256" key="3">
    <source>
        <dbReference type="SAM" id="MobiDB-lite"/>
    </source>
</evidence>
<feature type="region of interest" description="Disordered" evidence="3">
    <location>
        <begin position="1"/>
        <end position="105"/>
    </location>
</feature>
<reference evidence="5 6" key="1">
    <citation type="submission" date="2024-03" db="EMBL/GenBank/DDBJ databases">
        <title>Adaptation during the transition from Ophiocordyceps entomopathogen to insect associate is accompanied by gene loss and intensified selection.</title>
        <authorList>
            <person name="Ward C.M."/>
            <person name="Onetto C.A."/>
            <person name="Borneman A.R."/>
        </authorList>
    </citation>
    <scope>NUCLEOTIDE SEQUENCE [LARGE SCALE GENOMIC DNA]</scope>
    <source>
        <strain evidence="5">AWRI1</strain>
        <tissue evidence="5">Single Adult Female</tissue>
    </source>
</reference>
<feature type="region of interest" description="Disordered" evidence="3">
    <location>
        <begin position="805"/>
        <end position="829"/>
    </location>
</feature>
<dbReference type="Gene3D" id="1.20.58.1540">
    <property type="entry name" value="Actin interacting protein 3, C-terminal domain"/>
    <property type="match status" value="1"/>
</dbReference>
<feature type="compositionally biased region" description="Basic and acidic residues" evidence="3">
    <location>
        <begin position="522"/>
        <end position="533"/>
    </location>
</feature>
<dbReference type="AlphaFoldDB" id="A0AAN9T6C6"/>
<proteinExistence type="predicted"/>
<name>A0AAN9T6C6_9HEMI</name>
<evidence type="ECO:0000259" key="4">
    <source>
        <dbReference type="Pfam" id="PF03915"/>
    </source>
</evidence>
<evidence type="ECO:0000256" key="1">
    <source>
        <dbReference type="ARBA" id="ARBA00023054"/>
    </source>
</evidence>
<protein>
    <recommendedName>
        <fullName evidence="4">Actin interacting protein 3-like C-terminal domain-containing protein</fullName>
    </recommendedName>
</protein>
<feature type="domain" description="Actin interacting protein 3-like C-terminal" evidence="4">
    <location>
        <begin position="200"/>
        <end position="278"/>
    </location>
</feature>
<organism evidence="5 6">
    <name type="scientific">Parthenolecanium corni</name>
    <dbReference type="NCBI Taxonomy" id="536013"/>
    <lineage>
        <taxon>Eukaryota</taxon>
        <taxon>Metazoa</taxon>
        <taxon>Ecdysozoa</taxon>
        <taxon>Arthropoda</taxon>
        <taxon>Hexapoda</taxon>
        <taxon>Insecta</taxon>
        <taxon>Pterygota</taxon>
        <taxon>Neoptera</taxon>
        <taxon>Paraneoptera</taxon>
        <taxon>Hemiptera</taxon>
        <taxon>Sternorrhyncha</taxon>
        <taxon>Coccoidea</taxon>
        <taxon>Coccidae</taxon>
        <taxon>Parthenolecanium</taxon>
    </lineage>
</organism>
<gene>
    <name evidence="5" type="ORF">V9T40_011993</name>
</gene>
<dbReference type="InterPro" id="IPR051825">
    <property type="entry name" value="SRCIN1"/>
</dbReference>
<evidence type="ECO:0000256" key="2">
    <source>
        <dbReference type="SAM" id="Coils"/>
    </source>
</evidence>
<keyword evidence="1 2" id="KW-0175">Coiled coil</keyword>
<feature type="compositionally biased region" description="Low complexity" evidence="3">
    <location>
        <begin position="813"/>
        <end position="825"/>
    </location>
</feature>
<evidence type="ECO:0000313" key="5">
    <source>
        <dbReference type="EMBL" id="KAK7575707.1"/>
    </source>
</evidence>
<feature type="compositionally biased region" description="Polar residues" evidence="3">
    <location>
        <begin position="70"/>
        <end position="79"/>
    </location>
</feature>
<feature type="region of interest" description="Disordered" evidence="3">
    <location>
        <begin position="165"/>
        <end position="184"/>
    </location>
</feature>
<dbReference type="Proteomes" id="UP001367676">
    <property type="component" value="Unassembled WGS sequence"/>
</dbReference>
<feature type="compositionally biased region" description="Basic and acidic residues" evidence="3">
    <location>
        <begin position="80"/>
        <end position="105"/>
    </location>
</feature>
<dbReference type="InterPro" id="IPR022782">
    <property type="entry name" value="AIP3-like_C"/>
</dbReference>
<sequence>MLINRWKKDKDKDKSNANSTSQNASGSGGGSFFQNSSSNTKSSTLGSSVKKKRKSGKEAEEDWNSESKNKTSTNDQTSSRADEDSRKGRSNRREDPRRHTLSGDHHSAATAAAAFNYQNNIALERSLDLEMGTKNQRKKSPSSRGYPPLSNSTLFDDDPGIMSEVETSSTGFRRGNKQRSSLPVVRTPSKTLERPLGLVFLQYRNETKRSLLPNEITSLDTVKALFVRSFPKQLTMEYLDSPRVKIYIHDSNKDMFYELEDLRSHLNEIRDRSVLRLFESADTGDGTLPPGLSVPVQMWNDPDQSYFSEPEFDSEFQHQHIHKSKTTKSNLAHQPYYMTHSFPPGSSATLPRSGSLLRPFSPAVPIGAAVISKSAHAGFTSSPERAASARGYSPYAQNFLDDPYYSQYSSRASSITPIIDEEASDTELMEDGYGLYSGVKLPAPAVVAAANHRSAPFALGSSTPGTGPPSDATRLRVEHMERQLANLTGLVQKALTQTVPTSSPRDRDAGLASDLGPFVESKPPKLSRDKSVSFEKSVSFSDDPPEMNSPKQHSPQHTDSKPTKPAIKSSTLPRTSSQERERLKPAPPPKPSTLSTTAATYDGRTFYRDLQLTPELYNQLRGLQKKARDLRHELRNLRRMSQAQSHFVKESVRDTYVKIRSMVLSGGESLWSGGADSERIRITREEEIYKEDLNRLEDDLTELESTVEELRSNVINRKSRVNMIDVENMALILSKSSKTVADLKLKFPLLQGAMKSVMSLEMQRVIAEENFLKEEPERLESALRRCKKLTGTLVTLKRLASVQEQRLPDNRASPTSEEPPITPTSGKFGWKWSSHFKEAITSHE</sequence>
<feature type="region of interest" description="Disordered" evidence="3">
    <location>
        <begin position="133"/>
        <end position="160"/>
    </location>
</feature>